<dbReference type="InterPro" id="IPR001753">
    <property type="entry name" value="Enoyl-CoA_hydra/iso"/>
</dbReference>
<protein>
    <submittedName>
        <fullName evidence="1">Unannotated protein</fullName>
    </submittedName>
</protein>
<dbReference type="Pfam" id="PF00378">
    <property type="entry name" value="ECH_1"/>
    <property type="match status" value="1"/>
</dbReference>
<dbReference type="InterPro" id="IPR029045">
    <property type="entry name" value="ClpP/crotonase-like_dom_sf"/>
</dbReference>
<dbReference type="GO" id="GO:0006635">
    <property type="term" value="P:fatty acid beta-oxidation"/>
    <property type="evidence" value="ECO:0007669"/>
    <property type="project" value="TreeGrafter"/>
</dbReference>
<accession>A0A6J6YH53</accession>
<name>A0A6J6YH53_9ZZZZ</name>
<proteinExistence type="predicted"/>
<dbReference type="AlphaFoldDB" id="A0A6J6YH53"/>
<evidence type="ECO:0000313" key="1">
    <source>
        <dbReference type="EMBL" id="CAB4808349.1"/>
    </source>
</evidence>
<dbReference type="CDD" id="cd06558">
    <property type="entry name" value="crotonase-like"/>
    <property type="match status" value="1"/>
</dbReference>
<dbReference type="GO" id="GO:0003824">
    <property type="term" value="F:catalytic activity"/>
    <property type="evidence" value="ECO:0007669"/>
    <property type="project" value="UniProtKB-ARBA"/>
</dbReference>
<gene>
    <name evidence="1" type="ORF">UFOPK3004_01073</name>
</gene>
<dbReference type="PANTHER" id="PTHR11941">
    <property type="entry name" value="ENOYL-COA HYDRATASE-RELATED"/>
    <property type="match status" value="1"/>
</dbReference>
<dbReference type="EMBL" id="CAFAAL010000093">
    <property type="protein sequence ID" value="CAB4808349.1"/>
    <property type="molecule type" value="Genomic_DNA"/>
</dbReference>
<dbReference type="Gene3D" id="3.90.226.10">
    <property type="entry name" value="2-enoyl-CoA Hydratase, Chain A, domain 1"/>
    <property type="match status" value="1"/>
</dbReference>
<dbReference type="SUPFAM" id="SSF52096">
    <property type="entry name" value="ClpP/crotonase"/>
    <property type="match status" value="1"/>
</dbReference>
<organism evidence="1">
    <name type="scientific">freshwater metagenome</name>
    <dbReference type="NCBI Taxonomy" id="449393"/>
    <lineage>
        <taxon>unclassified sequences</taxon>
        <taxon>metagenomes</taxon>
        <taxon>ecological metagenomes</taxon>
    </lineage>
</organism>
<dbReference type="PANTHER" id="PTHR11941:SF54">
    <property type="entry name" value="ENOYL-COA HYDRATASE, MITOCHONDRIAL"/>
    <property type="match status" value="1"/>
</dbReference>
<reference evidence="1" key="1">
    <citation type="submission" date="2020-05" db="EMBL/GenBank/DDBJ databases">
        <authorList>
            <person name="Chiriac C."/>
            <person name="Salcher M."/>
            <person name="Ghai R."/>
            <person name="Kavagutti S V."/>
        </authorList>
    </citation>
    <scope>NUCLEOTIDE SEQUENCE</scope>
</reference>
<sequence length="137" mass="14477">MVTMRGAGSNFSSGGDLDEFGSFADPVVAHISRLTTSVGASLNALRERLGQQLRCELHGENFGAGVELAAFAGWVVATQETRLCLPEIALGLVPGAGGTASLPRRIGRQRTAWLALTGRAIDAHRAFEWGLIDEIST</sequence>